<organism evidence="6 7">
    <name type="scientific">Tetraodon nigroviridis</name>
    <name type="common">Spotted green pufferfish</name>
    <name type="synonym">Chelonodon nigroviridis</name>
    <dbReference type="NCBI Taxonomy" id="99883"/>
    <lineage>
        <taxon>Eukaryota</taxon>
        <taxon>Metazoa</taxon>
        <taxon>Chordata</taxon>
        <taxon>Craniata</taxon>
        <taxon>Vertebrata</taxon>
        <taxon>Euteleostomi</taxon>
        <taxon>Actinopterygii</taxon>
        <taxon>Neopterygii</taxon>
        <taxon>Teleostei</taxon>
        <taxon>Neoteleostei</taxon>
        <taxon>Acanthomorphata</taxon>
        <taxon>Eupercaria</taxon>
        <taxon>Tetraodontiformes</taxon>
        <taxon>Tetradontoidea</taxon>
        <taxon>Tetraodontidae</taxon>
        <taxon>Tetraodon</taxon>
    </lineage>
</organism>
<dbReference type="GO" id="GO:0016020">
    <property type="term" value="C:membrane"/>
    <property type="evidence" value="ECO:0007669"/>
    <property type="project" value="UniProtKB-SubCell"/>
</dbReference>
<reference evidence="6" key="3">
    <citation type="submission" date="2025-09" db="UniProtKB">
        <authorList>
            <consortium name="Ensembl"/>
        </authorList>
    </citation>
    <scope>IDENTIFICATION</scope>
</reference>
<feature type="transmembrane region" description="Helical" evidence="5">
    <location>
        <begin position="36"/>
        <end position="56"/>
    </location>
</feature>
<dbReference type="Proteomes" id="UP000007303">
    <property type="component" value="Unassembled WGS sequence"/>
</dbReference>
<reference evidence="6" key="2">
    <citation type="submission" date="2025-08" db="UniProtKB">
        <authorList>
            <consortium name="Ensembl"/>
        </authorList>
    </citation>
    <scope>IDENTIFICATION</scope>
</reference>
<dbReference type="SMART" id="SM01417">
    <property type="entry name" value="Solute_trans_a"/>
    <property type="match status" value="1"/>
</dbReference>
<evidence type="ECO:0000256" key="4">
    <source>
        <dbReference type="ARBA" id="ARBA00023136"/>
    </source>
</evidence>
<comment type="subcellular location">
    <subcellularLocation>
        <location evidence="1">Membrane</location>
        <topology evidence="1">Multi-pass membrane protein</topology>
    </subcellularLocation>
</comment>
<keyword evidence="4 5" id="KW-0472">Membrane</keyword>
<reference evidence="7" key="1">
    <citation type="journal article" date="2004" name="Nature">
        <title>Genome duplication in the teleost fish Tetraodon nigroviridis reveals the early vertebrate proto-karyotype.</title>
        <authorList>
            <person name="Jaillon O."/>
            <person name="Aury J.-M."/>
            <person name="Brunet F."/>
            <person name="Petit J.-L."/>
            <person name="Stange-Thomann N."/>
            <person name="Mauceli E."/>
            <person name="Bouneau L."/>
            <person name="Fischer C."/>
            <person name="Ozouf-Costaz C."/>
            <person name="Bernot A."/>
            <person name="Nicaud S."/>
            <person name="Jaffe D."/>
            <person name="Fisher S."/>
            <person name="Lutfalla G."/>
            <person name="Dossat C."/>
            <person name="Segurens B."/>
            <person name="Dasilva C."/>
            <person name="Salanoubat M."/>
            <person name="Levy M."/>
            <person name="Boudet N."/>
            <person name="Castellano S."/>
            <person name="Anthouard V."/>
            <person name="Jubin C."/>
            <person name="Castelli V."/>
            <person name="Katinka M."/>
            <person name="Vacherie B."/>
            <person name="Biemont C."/>
            <person name="Skalli Z."/>
            <person name="Cattolico L."/>
            <person name="Poulain J."/>
            <person name="De Berardinis V."/>
            <person name="Cruaud C."/>
            <person name="Duprat S."/>
            <person name="Brottier P."/>
            <person name="Coutanceau J.-P."/>
            <person name="Gouzy J."/>
            <person name="Parra G."/>
            <person name="Lardier G."/>
            <person name="Chapple C."/>
            <person name="McKernan K.J."/>
            <person name="McEwan P."/>
            <person name="Bosak S."/>
            <person name="Kellis M."/>
            <person name="Volff J.-N."/>
            <person name="Guigo R."/>
            <person name="Zody M.C."/>
            <person name="Mesirov J."/>
            <person name="Lindblad-Toh K."/>
            <person name="Birren B."/>
            <person name="Nusbaum C."/>
            <person name="Kahn D."/>
            <person name="Robinson-Rechavi M."/>
            <person name="Laudet V."/>
            <person name="Schachter V."/>
            <person name="Quetier F."/>
            <person name="Saurin W."/>
            <person name="Scarpelli C."/>
            <person name="Wincker P."/>
            <person name="Lander E.S."/>
            <person name="Weissenbach J."/>
            <person name="Roest Crollius H."/>
        </authorList>
    </citation>
    <scope>NUCLEOTIDE SEQUENCE [LARGE SCALE GENOMIC DNA]</scope>
</reference>
<keyword evidence="2 5" id="KW-0812">Transmembrane</keyword>
<proteinExistence type="predicted"/>
<dbReference type="AlphaFoldDB" id="H3BZI2"/>
<feature type="transmembrane region" description="Helical" evidence="5">
    <location>
        <begin position="125"/>
        <end position="150"/>
    </location>
</feature>
<keyword evidence="7" id="KW-1185">Reference proteome</keyword>
<feature type="transmembrane region" description="Helical" evidence="5">
    <location>
        <begin position="68"/>
        <end position="86"/>
    </location>
</feature>
<evidence type="ECO:0000256" key="3">
    <source>
        <dbReference type="ARBA" id="ARBA00022989"/>
    </source>
</evidence>
<feature type="transmembrane region" description="Helical" evidence="5">
    <location>
        <begin position="243"/>
        <end position="260"/>
    </location>
</feature>
<evidence type="ECO:0000313" key="7">
    <source>
        <dbReference type="Proteomes" id="UP000007303"/>
    </source>
</evidence>
<dbReference type="STRING" id="99883.ENSTNIP00000001398"/>
<accession>H3BZI2</accession>
<evidence type="ECO:0000313" key="6">
    <source>
        <dbReference type="Ensembl" id="ENSTNIP00000001398.1"/>
    </source>
</evidence>
<feature type="transmembrane region" description="Helical" evidence="5">
    <location>
        <begin position="199"/>
        <end position="220"/>
    </location>
</feature>
<evidence type="ECO:0000256" key="2">
    <source>
        <dbReference type="ARBA" id="ARBA00022692"/>
    </source>
</evidence>
<dbReference type="GeneTree" id="ENSGT00940000166825"/>
<name>H3BZI2_TETNG</name>
<keyword evidence="3 5" id="KW-1133">Transmembrane helix</keyword>
<dbReference type="Pfam" id="PF03619">
    <property type="entry name" value="Solute_trans_a"/>
    <property type="match status" value="1"/>
</dbReference>
<dbReference type="Ensembl" id="ENSTNIT00000002481.1">
    <property type="protein sequence ID" value="ENSTNIP00000001398.1"/>
    <property type="gene ID" value="ENSTNIG00000000497.1"/>
</dbReference>
<dbReference type="InParanoid" id="H3BZI2"/>
<sequence length="290" mass="32171">LFLIPAGLAVVLLGVFLEEVGFLLRHISSSRRRRFYLWILGLYPVLALTSLIALYVPRSSSLCNFVAALYHSVTLFKFMGLITDFFGGKARMMAALAGQQVSPDPFPCCCCCCLPMVAISRSSRAWMMAAVLQLSVVRTILFFVLLVLWADEKYDYGDVDSVNPNLYVNAIVGASTFVSFYGYLLFYKATKSSLHGYGLRAKFICIILVLVLCGLQSGILETMGALEVIPCIPPLSVVTRAQLIYHYCVVVEMFCIGLYARHTFRKVEPPLEAAEGPPRMCRADKAVQTD</sequence>
<evidence type="ECO:0000256" key="1">
    <source>
        <dbReference type="ARBA" id="ARBA00004141"/>
    </source>
</evidence>
<dbReference type="PANTHER" id="PTHR23423">
    <property type="entry name" value="ORGANIC SOLUTE TRANSPORTER-RELATED"/>
    <property type="match status" value="1"/>
</dbReference>
<protein>
    <submittedName>
        <fullName evidence="6">Si:dkey-16n15.6</fullName>
    </submittedName>
</protein>
<dbReference type="HOGENOM" id="CLU_054316_1_0_1"/>
<evidence type="ECO:0000256" key="5">
    <source>
        <dbReference type="SAM" id="Phobius"/>
    </source>
</evidence>
<dbReference type="InterPro" id="IPR005178">
    <property type="entry name" value="Ostalpha/TMEM184C"/>
</dbReference>
<feature type="transmembrane region" description="Helical" evidence="5">
    <location>
        <begin position="6"/>
        <end position="24"/>
    </location>
</feature>
<dbReference type="OMA" id="WLANMSV"/>
<feature type="transmembrane region" description="Helical" evidence="5">
    <location>
        <begin position="166"/>
        <end position="187"/>
    </location>
</feature>